<gene>
    <name evidence="1" type="primary">Cnig_chr_V.g20977</name>
    <name evidence="1" type="ORF">B9Z55_020977</name>
</gene>
<proteinExistence type="predicted"/>
<dbReference type="EMBL" id="PDUG01000005">
    <property type="protein sequence ID" value="PIC29382.1"/>
    <property type="molecule type" value="Genomic_DNA"/>
</dbReference>
<dbReference type="OrthoDB" id="5882639at2759"/>
<accession>A0A2G5TQ73</accession>
<comment type="caution">
    <text evidence="1">The sequence shown here is derived from an EMBL/GenBank/DDBJ whole genome shotgun (WGS) entry which is preliminary data.</text>
</comment>
<sequence>MSEPTKTSPGYPAVLLNNDSPIVSQPAPDPPAGYYNFDTGIKLNEVNKDWGGFCSALCCCCEFLKACRGV</sequence>
<evidence type="ECO:0000313" key="1">
    <source>
        <dbReference type="EMBL" id="PIC29382.1"/>
    </source>
</evidence>
<dbReference type="Proteomes" id="UP000230233">
    <property type="component" value="Chromosome V"/>
</dbReference>
<dbReference type="AlphaFoldDB" id="A0A2G5TQ73"/>
<protein>
    <submittedName>
        <fullName evidence="1">Uncharacterized protein</fullName>
    </submittedName>
</protein>
<reference evidence="2" key="1">
    <citation type="submission" date="2017-10" db="EMBL/GenBank/DDBJ databases">
        <title>Rapid genome shrinkage in a self-fertile nematode reveals novel sperm competition proteins.</title>
        <authorList>
            <person name="Yin D."/>
            <person name="Schwarz E.M."/>
            <person name="Thomas C.G."/>
            <person name="Felde R.L."/>
            <person name="Korf I.F."/>
            <person name="Cutter A.D."/>
            <person name="Schartner C.M."/>
            <person name="Ralston E.J."/>
            <person name="Meyer B.J."/>
            <person name="Haag E.S."/>
        </authorList>
    </citation>
    <scope>NUCLEOTIDE SEQUENCE [LARGE SCALE GENOMIC DNA]</scope>
    <source>
        <strain evidence="2">JU1422</strain>
    </source>
</reference>
<evidence type="ECO:0000313" key="2">
    <source>
        <dbReference type="Proteomes" id="UP000230233"/>
    </source>
</evidence>
<name>A0A2G5TQ73_9PELO</name>
<organism evidence="1 2">
    <name type="scientific">Caenorhabditis nigoni</name>
    <dbReference type="NCBI Taxonomy" id="1611254"/>
    <lineage>
        <taxon>Eukaryota</taxon>
        <taxon>Metazoa</taxon>
        <taxon>Ecdysozoa</taxon>
        <taxon>Nematoda</taxon>
        <taxon>Chromadorea</taxon>
        <taxon>Rhabditida</taxon>
        <taxon>Rhabditina</taxon>
        <taxon>Rhabditomorpha</taxon>
        <taxon>Rhabditoidea</taxon>
        <taxon>Rhabditidae</taxon>
        <taxon>Peloderinae</taxon>
        <taxon>Caenorhabditis</taxon>
    </lineage>
</organism>
<keyword evidence="2" id="KW-1185">Reference proteome</keyword>